<accession>A0A1Y1CH61</accession>
<gene>
    <name evidence="2" type="ORF">ALGA_0236</name>
</gene>
<reference evidence="3" key="2">
    <citation type="journal article" date="2020" name="Antonie Van Leeuwenhoek">
        <title>Labilibaculum antarcticum sp. nov., a novel facultative anaerobic, psychrotorelant bacterium isolated from marine sediment of Antarctica.</title>
        <authorList>
            <person name="Watanabe M."/>
            <person name="Kojima H."/>
            <person name="Fukui M."/>
        </authorList>
    </citation>
    <scope>NUCLEOTIDE SEQUENCE [LARGE SCALE GENOMIC DNA]</scope>
    <source>
        <strain evidence="3">SPP2</strain>
    </source>
</reference>
<keyword evidence="2" id="KW-0808">Transferase</keyword>
<proteinExistence type="predicted"/>
<keyword evidence="3" id="KW-1185">Reference proteome</keyword>
<evidence type="ECO:0000313" key="3">
    <source>
        <dbReference type="Proteomes" id="UP000218267"/>
    </source>
</evidence>
<dbReference type="PANTHER" id="PTHR22916">
    <property type="entry name" value="GLYCOSYLTRANSFERASE"/>
    <property type="match status" value="1"/>
</dbReference>
<organism evidence="2 3">
    <name type="scientific">Labilibaculum antarcticum</name>
    <dbReference type="NCBI Taxonomy" id="1717717"/>
    <lineage>
        <taxon>Bacteria</taxon>
        <taxon>Pseudomonadati</taxon>
        <taxon>Bacteroidota</taxon>
        <taxon>Bacteroidia</taxon>
        <taxon>Marinilabiliales</taxon>
        <taxon>Marinifilaceae</taxon>
        <taxon>Labilibaculum</taxon>
    </lineage>
</organism>
<evidence type="ECO:0000313" key="2">
    <source>
        <dbReference type="EMBL" id="BAX78631.1"/>
    </source>
</evidence>
<dbReference type="AlphaFoldDB" id="A0A1Y1CH61"/>
<dbReference type="RefSeq" id="WP_096427564.1">
    <property type="nucleotide sequence ID" value="NZ_AP018042.1"/>
</dbReference>
<dbReference type="Gene3D" id="3.90.550.10">
    <property type="entry name" value="Spore Coat Polysaccharide Biosynthesis Protein SpsA, Chain A"/>
    <property type="match status" value="1"/>
</dbReference>
<dbReference type="GO" id="GO:0016758">
    <property type="term" value="F:hexosyltransferase activity"/>
    <property type="evidence" value="ECO:0007669"/>
    <property type="project" value="UniProtKB-ARBA"/>
</dbReference>
<dbReference type="InterPro" id="IPR029044">
    <property type="entry name" value="Nucleotide-diphossugar_trans"/>
</dbReference>
<dbReference type="KEGG" id="mbas:ALGA_0236"/>
<dbReference type="InterPro" id="IPR001173">
    <property type="entry name" value="Glyco_trans_2-like"/>
</dbReference>
<name>A0A1Y1CH61_9BACT</name>
<dbReference type="PANTHER" id="PTHR22916:SF3">
    <property type="entry name" value="UDP-GLCNAC:BETAGAL BETA-1,3-N-ACETYLGLUCOSAMINYLTRANSFERASE-LIKE PROTEIN 1"/>
    <property type="match status" value="1"/>
</dbReference>
<dbReference type="SUPFAM" id="SSF53448">
    <property type="entry name" value="Nucleotide-diphospho-sugar transferases"/>
    <property type="match status" value="1"/>
</dbReference>
<dbReference type="CDD" id="cd00761">
    <property type="entry name" value="Glyco_tranf_GTA_type"/>
    <property type="match status" value="1"/>
</dbReference>
<feature type="domain" description="Glycosyltransferase 2-like" evidence="1">
    <location>
        <begin position="4"/>
        <end position="131"/>
    </location>
</feature>
<dbReference type="Proteomes" id="UP000218267">
    <property type="component" value="Chromosome"/>
</dbReference>
<reference evidence="2 3" key="1">
    <citation type="journal article" date="2018" name="Mar. Genomics">
        <title>Complete genome sequence of Marinifilaceae bacterium strain SPP2, isolated from the Antarctic marine sediment.</title>
        <authorList>
            <person name="Watanabe M."/>
            <person name="Kojima H."/>
            <person name="Fukui M."/>
        </authorList>
    </citation>
    <scope>NUCLEOTIDE SEQUENCE [LARGE SCALE GENOMIC DNA]</scope>
    <source>
        <strain evidence="2 3">SPP2</strain>
    </source>
</reference>
<dbReference type="OrthoDB" id="9802649at2"/>
<evidence type="ECO:0000259" key="1">
    <source>
        <dbReference type="Pfam" id="PF00535"/>
    </source>
</evidence>
<dbReference type="EMBL" id="AP018042">
    <property type="protein sequence ID" value="BAX78631.1"/>
    <property type="molecule type" value="Genomic_DNA"/>
</dbReference>
<protein>
    <submittedName>
        <fullName evidence="2">Glycosyl transferase</fullName>
    </submittedName>
</protein>
<dbReference type="Pfam" id="PF00535">
    <property type="entry name" value="Glycos_transf_2"/>
    <property type="match status" value="1"/>
</dbReference>
<sequence length="248" mass="28454">MKVSIITPTYNSEAYIVQTILSIQRQTYDNWELLITDDCSSDKTIDLLNEFAGEDNRIKIFQLNINSGGGIARNNSIENATGRFIAFCDSDDLWTPDKLEKQIKFMAENDLAFTYSAYQKINEDNEKGGIVNPNPKLTYSDLLKSCQIGCLTAIYDTFKLGKVYLPEIRKRQDYGLWLKIFQVIGETRGLNNNVLGYYRVRSNSVSSNKFKAAIYHFKVLRQVGELGKIKACMYFFNYTIKGLLKYLK</sequence>